<evidence type="ECO:0000256" key="7">
    <source>
        <dbReference type="ARBA" id="ARBA00022989"/>
    </source>
</evidence>
<evidence type="ECO:0000256" key="3">
    <source>
        <dbReference type="ARBA" id="ARBA00022448"/>
    </source>
</evidence>
<dbReference type="GO" id="GO:0005741">
    <property type="term" value="C:mitochondrial outer membrane"/>
    <property type="evidence" value="ECO:0007669"/>
    <property type="project" value="UniProtKB-SubCell"/>
</dbReference>
<name>A0A1A0HCT1_9ASCO</name>
<comment type="caution">
    <text evidence="14">The sequence shown here is derived from an EMBL/GenBank/DDBJ whole genome shotgun (WGS) entry which is preliminary data.</text>
</comment>
<evidence type="ECO:0000256" key="10">
    <source>
        <dbReference type="ARBA" id="ARBA00023136"/>
    </source>
</evidence>
<evidence type="ECO:0000256" key="8">
    <source>
        <dbReference type="ARBA" id="ARBA00023010"/>
    </source>
</evidence>
<dbReference type="RefSeq" id="XP_018712207.1">
    <property type="nucleotide sequence ID" value="XM_018858902.1"/>
</dbReference>
<dbReference type="EMBL" id="LXTC01000003">
    <property type="protein sequence ID" value="OBA21697.1"/>
    <property type="molecule type" value="Genomic_DNA"/>
</dbReference>
<evidence type="ECO:0000256" key="6">
    <source>
        <dbReference type="ARBA" id="ARBA00022927"/>
    </source>
</evidence>
<dbReference type="AlphaFoldDB" id="A0A1A0HCT1"/>
<evidence type="ECO:0000256" key="9">
    <source>
        <dbReference type="ARBA" id="ARBA00023128"/>
    </source>
</evidence>
<keyword evidence="3" id="KW-0813">Transport</keyword>
<dbReference type="GeneID" id="30031878"/>
<keyword evidence="9" id="KW-0496">Mitochondrion</keyword>
<evidence type="ECO:0000256" key="11">
    <source>
        <dbReference type="ARBA" id="ARBA00023170"/>
    </source>
</evidence>
<evidence type="ECO:0000256" key="2">
    <source>
        <dbReference type="ARBA" id="ARBA00009874"/>
    </source>
</evidence>
<dbReference type="InterPro" id="IPR005683">
    <property type="entry name" value="Tom22"/>
</dbReference>
<feature type="region of interest" description="Disordered" evidence="12">
    <location>
        <begin position="125"/>
        <end position="146"/>
    </location>
</feature>
<gene>
    <name evidence="14" type="ORF">METBIDRAFT_78583</name>
</gene>
<feature type="compositionally biased region" description="Acidic residues" evidence="12">
    <location>
        <begin position="30"/>
        <end position="41"/>
    </location>
</feature>
<keyword evidence="6" id="KW-0653">Protein transport</keyword>
<comment type="similarity">
    <text evidence="2">Belongs to the Tom22 family.</text>
</comment>
<dbReference type="STRING" id="869754.A0A1A0HCT1"/>
<feature type="transmembrane region" description="Helical" evidence="13">
    <location>
        <begin position="89"/>
        <end position="110"/>
    </location>
</feature>
<evidence type="ECO:0000313" key="14">
    <source>
        <dbReference type="EMBL" id="OBA21697.1"/>
    </source>
</evidence>
<evidence type="ECO:0000313" key="15">
    <source>
        <dbReference type="Proteomes" id="UP000092555"/>
    </source>
</evidence>
<comment type="subcellular location">
    <subcellularLocation>
        <location evidence="1">Mitochondrion outer membrane</location>
        <topology evidence="1">Single-pass membrane protein</topology>
    </subcellularLocation>
</comment>
<dbReference type="Proteomes" id="UP000092555">
    <property type="component" value="Unassembled WGS sequence"/>
</dbReference>
<sequence length="146" mass="15596">MVKLTQVDDETATNFEKTAPAPGANNYSDSDSESDSDYEDDFDLENETLYDRIVALKDVVPPTQRTQIASAVESVKSVATCAFSKGGSLLWGVTSSILLLGVPLSLAILAETQLQEMEKEMSLQQSAQEVLAPGSESAFNGEKASA</sequence>
<proteinExistence type="inferred from homology"/>
<evidence type="ECO:0000256" key="4">
    <source>
        <dbReference type="ARBA" id="ARBA00022692"/>
    </source>
</evidence>
<keyword evidence="10 13" id="KW-0472">Membrane</keyword>
<dbReference type="PANTHER" id="PTHR12504:SF0">
    <property type="entry name" value="MITOCHONDRIAL IMPORT RECEPTOR SUBUNIT TOM22 HOMOLOG"/>
    <property type="match status" value="1"/>
</dbReference>
<dbReference type="GO" id="GO:0006886">
    <property type="term" value="P:intracellular protein transport"/>
    <property type="evidence" value="ECO:0007669"/>
    <property type="project" value="InterPro"/>
</dbReference>
<dbReference type="Pfam" id="PF04281">
    <property type="entry name" value="Tom22"/>
    <property type="match status" value="1"/>
</dbReference>
<keyword evidence="8" id="KW-0811">Translocation</keyword>
<reference evidence="14 15" key="1">
    <citation type="submission" date="2016-05" db="EMBL/GenBank/DDBJ databases">
        <title>Comparative genomics of biotechnologically important yeasts.</title>
        <authorList>
            <consortium name="DOE Joint Genome Institute"/>
            <person name="Riley R."/>
            <person name="Haridas S."/>
            <person name="Wolfe K.H."/>
            <person name="Lopes M.R."/>
            <person name="Hittinger C.T."/>
            <person name="Goker M."/>
            <person name="Salamov A."/>
            <person name="Wisecaver J."/>
            <person name="Long T.M."/>
            <person name="Aerts A.L."/>
            <person name="Barry K."/>
            <person name="Choi C."/>
            <person name="Clum A."/>
            <person name="Coughlan A.Y."/>
            <person name="Deshpande S."/>
            <person name="Douglass A.P."/>
            <person name="Hanson S.J."/>
            <person name="Klenk H.-P."/>
            <person name="LaButti K."/>
            <person name="Lapidus A."/>
            <person name="Lindquist E."/>
            <person name="Lipzen A."/>
            <person name="Meier-kolthoff J.P."/>
            <person name="Ohm R.A."/>
            <person name="Otillar R.P."/>
            <person name="Pangilinan J."/>
            <person name="Peng Y."/>
            <person name="Rokas A."/>
            <person name="Rosa C.A."/>
            <person name="Scheuner C."/>
            <person name="Sibirny A.A."/>
            <person name="Slot J.C."/>
            <person name="Stielow J.B."/>
            <person name="Sun H."/>
            <person name="Kurtzman C.P."/>
            <person name="Blackwell M."/>
            <person name="Grigoriev I.V."/>
            <person name="Jeffries T.W."/>
        </authorList>
    </citation>
    <scope>NUCLEOTIDE SEQUENCE [LARGE SCALE GENOMIC DNA]</scope>
    <source>
        <strain evidence="14 15">NRRL YB-4993</strain>
    </source>
</reference>
<keyword evidence="15" id="KW-1185">Reference proteome</keyword>
<dbReference type="OrthoDB" id="10016939at2759"/>
<accession>A0A1A0HCT1</accession>
<dbReference type="CDD" id="cd22884">
    <property type="entry name" value="TOM22"/>
    <property type="match status" value="1"/>
</dbReference>
<dbReference type="PANTHER" id="PTHR12504">
    <property type="entry name" value="MITOCHONDRIAL IMPORT RECEPTOR SUBUNIT TOM22"/>
    <property type="match status" value="1"/>
</dbReference>
<evidence type="ECO:0000256" key="5">
    <source>
        <dbReference type="ARBA" id="ARBA00022787"/>
    </source>
</evidence>
<evidence type="ECO:0000256" key="13">
    <source>
        <dbReference type="SAM" id="Phobius"/>
    </source>
</evidence>
<evidence type="ECO:0000256" key="12">
    <source>
        <dbReference type="SAM" id="MobiDB-lite"/>
    </source>
</evidence>
<feature type="region of interest" description="Disordered" evidence="12">
    <location>
        <begin position="1"/>
        <end position="41"/>
    </location>
</feature>
<evidence type="ECO:0000256" key="1">
    <source>
        <dbReference type="ARBA" id="ARBA00004572"/>
    </source>
</evidence>
<organism evidence="14 15">
    <name type="scientific">Metschnikowia bicuspidata var. bicuspidata NRRL YB-4993</name>
    <dbReference type="NCBI Taxonomy" id="869754"/>
    <lineage>
        <taxon>Eukaryota</taxon>
        <taxon>Fungi</taxon>
        <taxon>Dikarya</taxon>
        <taxon>Ascomycota</taxon>
        <taxon>Saccharomycotina</taxon>
        <taxon>Pichiomycetes</taxon>
        <taxon>Metschnikowiaceae</taxon>
        <taxon>Metschnikowia</taxon>
    </lineage>
</organism>
<protein>
    <submittedName>
        <fullName evidence="14">Mitochondrial import translocase, subunit Tom22</fullName>
    </submittedName>
</protein>
<keyword evidence="7 13" id="KW-1133">Transmembrane helix</keyword>
<keyword evidence="11" id="KW-0675">Receptor</keyword>
<keyword evidence="4 13" id="KW-0812">Transmembrane</keyword>
<keyword evidence="5" id="KW-1000">Mitochondrion outer membrane</keyword>